<evidence type="ECO:0000256" key="3">
    <source>
        <dbReference type="SAM" id="MobiDB-lite"/>
    </source>
</evidence>
<dbReference type="InterPro" id="IPR028081">
    <property type="entry name" value="Leu-bd"/>
</dbReference>
<accession>E3J486</accession>
<keyword evidence="6" id="KW-1185">Reference proteome</keyword>
<dbReference type="SUPFAM" id="SSF53822">
    <property type="entry name" value="Periplasmic binding protein-like I"/>
    <property type="match status" value="1"/>
</dbReference>
<evidence type="ECO:0000256" key="2">
    <source>
        <dbReference type="ARBA" id="ARBA00022729"/>
    </source>
</evidence>
<comment type="similarity">
    <text evidence="1">Belongs to the leucine-binding protein family.</text>
</comment>
<feature type="compositionally biased region" description="Basic residues" evidence="3">
    <location>
        <begin position="1"/>
        <end position="11"/>
    </location>
</feature>
<gene>
    <name evidence="5" type="ordered locus">FraEuI1c_3858</name>
</gene>
<dbReference type="eggNOG" id="COG0683">
    <property type="taxonomic scope" value="Bacteria"/>
</dbReference>
<feature type="region of interest" description="Disordered" evidence="3">
    <location>
        <begin position="1"/>
        <end position="31"/>
    </location>
</feature>
<sequence>MGKARGGRGPRRRSEPVRSQAGGDSVPALPATRPGRRAVVLGASLAAVVAAGCAAGPGSATHARAADCTTPGVSGDTIKVGLIYPDTGSLTEAFKSARSAVEGRIGLANANGGVDGRQIQLEWRDDAGTSSVNASAAEDLVENQGVLGLIELSTAVSGSAGYLDQHGIPVTGLTAESLWNDHANMFSFSYLFVSGSLVSTFGEYAKAQGGTKAAVLQDGAGASAGIADQLVASLASQGITTVKRVGYTTGQSSAARAADEILASKADVIVGTVAMSSIAETLAAVRARGGNPKVVLSPTGYDPQLVRQQGPSIAGLTIWLNYTPFEAKSPAIANYESAMAQFAPELAEPDQEVAVASYISTDLFVRGLEAAGPCPTRAAFIKNLRAVRDYDAGGLVPGAIDLSDNRGRANTCYAFVRVNAAATGFDVIKKPDGSAQWCGQRLVPGTASASGGAG</sequence>
<name>E3J486_PSEI1</name>
<dbReference type="InterPro" id="IPR028082">
    <property type="entry name" value="Peripla_BP_I"/>
</dbReference>
<dbReference type="HOGENOM" id="CLU_054023_0_0_11"/>
<dbReference type="InParanoid" id="E3J486"/>
<dbReference type="PANTHER" id="PTHR47235:SF1">
    <property type="entry name" value="BLR6548 PROTEIN"/>
    <property type="match status" value="1"/>
</dbReference>
<dbReference type="AlphaFoldDB" id="E3J486"/>
<dbReference type="KEGG" id="fri:FraEuI1c_3858"/>
<feature type="domain" description="Leucine-binding protein" evidence="4">
    <location>
        <begin position="77"/>
        <end position="420"/>
    </location>
</feature>
<dbReference type="Gene3D" id="3.40.50.2300">
    <property type="match status" value="2"/>
</dbReference>
<evidence type="ECO:0000259" key="4">
    <source>
        <dbReference type="Pfam" id="PF13458"/>
    </source>
</evidence>
<keyword evidence="2" id="KW-0732">Signal</keyword>
<dbReference type="Proteomes" id="UP000002484">
    <property type="component" value="Chromosome"/>
</dbReference>
<evidence type="ECO:0000256" key="1">
    <source>
        <dbReference type="ARBA" id="ARBA00010062"/>
    </source>
</evidence>
<dbReference type="CDD" id="cd06341">
    <property type="entry name" value="PBP1_ABC_ligand_binding-like"/>
    <property type="match status" value="1"/>
</dbReference>
<dbReference type="STRING" id="298654.FraEuI1c_3858"/>
<evidence type="ECO:0000313" key="5">
    <source>
        <dbReference type="EMBL" id="ADP81865.1"/>
    </source>
</evidence>
<evidence type="ECO:0000313" key="6">
    <source>
        <dbReference type="Proteomes" id="UP000002484"/>
    </source>
</evidence>
<dbReference type="Pfam" id="PF13458">
    <property type="entry name" value="Peripla_BP_6"/>
    <property type="match status" value="1"/>
</dbReference>
<organism evidence="5 6">
    <name type="scientific">Pseudofrankia inefficax (strain DSM 45817 / CECT 9037 / DDB 130130 / EuI1c)</name>
    <name type="common">Frankia inefficax</name>
    <dbReference type="NCBI Taxonomy" id="298654"/>
    <lineage>
        <taxon>Bacteria</taxon>
        <taxon>Bacillati</taxon>
        <taxon>Actinomycetota</taxon>
        <taxon>Actinomycetes</taxon>
        <taxon>Frankiales</taxon>
        <taxon>Frankiaceae</taxon>
        <taxon>Pseudofrankia</taxon>
    </lineage>
</organism>
<reference evidence="5 6" key="1">
    <citation type="submission" date="2010-10" db="EMBL/GenBank/DDBJ databases">
        <title>Complete sequence of Frankia sp. EuI1c.</title>
        <authorList>
            <consortium name="US DOE Joint Genome Institute"/>
            <person name="Lucas S."/>
            <person name="Copeland A."/>
            <person name="Lapidus A."/>
            <person name="Cheng J.-F."/>
            <person name="Bruce D."/>
            <person name="Goodwin L."/>
            <person name="Pitluck S."/>
            <person name="Chertkov O."/>
            <person name="Detter J.C."/>
            <person name="Han C."/>
            <person name="Tapia R."/>
            <person name="Land M."/>
            <person name="Hauser L."/>
            <person name="Jeffries C."/>
            <person name="Kyrpides N."/>
            <person name="Ivanova N."/>
            <person name="Mikhailova N."/>
            <person name="Beauchemin N."/>
            <person name="Sen A."/>
            <person name="Sur S.A."/>
            <person name="Gtari M."/>
            <person name="Wall L."/>
            <person name="Tisa L."/>
            <person name="Woyke T."/>
        </authorList>
    </citation>
    <scope>NUCLEOTIDE SEQUENCE [LARGE SCALE GENOMIC DNA]</scope>
    <source>
        <strain evidence="6">DSM 45817 / CECT 9037 / EuI1c</strain>
    </source>
</reference>
<protein>
    <recommendedName>
        <fullName evidence="4">Leucine-binding protein domain-containing protein</fullName>
    </recommendedName>
</protein>
<dbReference type="PANTHER" id="PTHR47235">
    <property type="entry name" value="BLR6548 PROTEIN"/>
    <property type="match status" value="1"/>
</dbReference>
<proteinExistence type="inferred from homology"/>
<dbReference type="EMBL" id="CP002299">
    <property type="protein sequence ID" value="ADP81865.1"/>
    <property type="molecule type" value="Genomic_DNA"/>
</dbReference>